<reference evidence="2" key="1">
    <citation type="journal article" date="2019" name="bioRxiv">
        <title>The Genome of the Zebra Mussel, Dreissena polymorpha: A Resource for Invasive Species Research.</title>
        <authorList>
            <person name="McCartney M.A."/>
            <person name="Auch B."/>
            <person name="Kono T."/>
            <person name="Mallez S."/>
            <person name="Zhang Y."/>
            <person name="Obille A."/>
            <person name="Becker A."/>
            <person name="Abrahante J.E."/>
            <person name="Garbe J."/>
            <person name="Badalamenti J.P."/>
            <person name="Herman A."/>
            <person name="Mangelson H."/>
            <person name="Liachko I."/>
            <person name="Sullivan S."/>
            <person name="Sone E.D."/>
            <person name="Koren S."/>
            <person name="Silverstein K.A.T."/>
            <person name="Beckman K.B."/>
            <person name="Gohl D.M."/>
        </authorList>
    </citation>
    <scope>NUCLEOTIDE SEQUENCE</scope>
    <source>
        <strain evidence="2">Duluth1</strain>
        <tissue evidence="2">Whole animal</tissue>
    </source>
</reference>
<dbReference type="PANTHER" id="PTHR45737:SF6">
    <property type="entry name" value="VON WILLEBRAND FACTOR A DOMAIN-CONTAINING PROTEIN 5A"/>
    <property type="match status" value="1"/>
</dbReference>
<evidence type="ECO:0000313" key="2">
    <source>
        <dbReference type="EMBL" id="KAH3864120.1"/>
    </source>
</evidence>
<dbReference type="InterPro" id="IPR002035">
    <property type="entry name" value="VWF_A"/>
</dbReference>
<evidence type="ECO:0000313" key="3">
    <source>
        <dbReference type="Proteomes" id="UP000828390"/>
    </source>
</evidence>
<dbReference type="SUPFAM" id="SSF53300">
    <property type="entry name" value="vWA-like"/>
    <property type="match status" value="1"/>
</dbReference>
<reference evidence="2" key="2">
    <citation type="submission" date="2020-11" db="EMBL/GenBank/DDBJ databases">
        <authorList>
            <person name="McCartney M.A."/>
            <person name="Auch B."/>
            <person name="Kono T."/>
            <person name="Mallez S."/>
            <person name="Becker A."/>
            <person name="Gohl D.M."/>
            <person name="Silverstein K.A.T."/>
            <person name="Koren S."/>
            <person name="Bechman K.B."/>
            <person name="Herman A."/>
            <person name="Abrahante J.E."/>
            <person name="Garbe J."/>
        </authorList>
    </citation>
    <scope>NUCLEOTIDE SEQUENCE</scope>
    <source>
        <strain evidence="2">Duluth1</strain>
        <tissue evidence="2">Whole animal</tissue>
    </source>
</reference>
<organism evidence="2 3">
    <name type="scientific">Dreissena polymorpha</name>
    <name type="common">Zebra mussel</name>
    <name type="synonym">Mytilus polymorpha</name>
    <dbReference type="NCBI Taxonomy" id="45954"/>
    <lineage>
        <taxon>Eukaryota</taxon>
        <taxon>Metazoa</taxon>
        <taxon>Spiralia</taxon>
        <taxon>Lophotrochozoa</taxon>
        <taxon>Mollusca</taxon>
        <taxon>Bivalvia</taxon>
        <taxon>Autobranchia</taxon>
        <taxon>Heteroconchia</taxon>
        <taxon>Euheterodonta</taxon>
        <taxon>Imparidentia</taxon>
        <taxon>Neoheterodontei</taxon>
        <taxon>Myida</taxon>
        <taxon>Dreissenoidea</taxon>
        <taxon>Dreissenidae</taxon>
        <taxon>Dreissena</taxon>
    </lineage>
</organism>
<dbReference type="PANTHER" id="PTHR45737">
    <property type="entry name" value="VON WILLEBRAND FACTOR A DOMAIN-CONTAINING PROTEIN 5A"/>
    <property type="match status" value="1"/>
</dbReference>
<dbReference type="EMBL" id="JAIWYP010000002">
    <property type="protein sequence ID" value="KAH3864120.1"/>
    <property type="molecule type" value="Genomic_DNA"/>
</dbReference>
<proteinExistence type="predicted"/>
<comment type="caution">
    <text evidence="2">The sequence shown here is derived from an EMBL/GenBank/DDBJ whole genome shotgun (WGS) entry which is preliminary data.</text>
</comment>
<feature type="domain" description="VWFA" evidence="1">
    <location>
        <begin position="4"/>
        <end position="44"/>
    </location>
</feature>
<dbReference type="AlphaFoldDB" id="A0A9D4RF82"/>
<keyword evidence="3" id="KW-1185">Reference proteome</keyword>
<dbReference type="InterPro" id="IPR036465">
    <property type="entry name" value="vWFA_dom_sf"/>
</dbReference>
<name>A0A9D4RF82_DREPO</name>
<evidence type="ECO:0000259" key="1">
    <source>
        <dbReference type="Pfam" id="PF13768"/>
    </source>
</evidence>
<dbReference type="Proteomes" id="UP000828390">
    <property type="component" value="Unassembled WGS sequence"/>
</dbReference>
<accession>A0A9D4RF82</accession>
<gene>
    <name evidence="2" type="ORF">DPMN_027134</name>
</gene>
<sequence>MTGNHLQFAKEALLVFLKNLPANCLFNIVSFGTSYASLFPGFVCNGKTLKQCN</sequence>
<dbReference type="Pfam" id="PF13768">
    <property type="entry name" value="VWA_3"/>
    <property type="match status" value="1"/>
</dbReference>
<protein>
    <recommendedName>
        <fullName evidence="1">VWFA domain-containing protein</fullName>
    </recommendedName>
</protein>